<comment type="caution">
    <text evidence="5">The sequence shown here is derived from an EMBL/GenBank/DDBJ whole genome shotgun (WGS) entry which is preliminary data.</text>
</comment>
<reference evidence="5 6" key="1">
    <citation type="journal article" date="2019" name="Int. J. Syst. Evol. Microbiol.">
        <title>The Global Catalogue of Microorganisms (GCM) 10K type strain sequencing project: providing services to taxonomists for standard genome sequencing and annotation.</title>
        <authorList>
            <consortium name="The Broad Institute Genomics Platform"/>
            <consortium name="The Broad Institute Genome Sequencing Center for Infectious Disease"/>
            <person name="Wu L."/>
            <person name="Ma J."/>
        </authorList>
    </citation>
    <scope>NUCLEOTIDE SEQUENCE [LARGE SCALE GENOMIC DNA]</scope>
    <source>
        <strain evidence="5 6">JCM 14942</strain>
    </source>
</reference>
<dbReference type="PROSITE" id="PS50043">
    <property type="entry name" value="HTH_LUXR_2"/>
    <property type="match status" value="1"/>
</dbReference>
<keyword evidence="6" id="KW-1185">Reference proteome</keyword>
<evidence type="ECO:0000259" key="4">
    <source>
        <dbReference type="PROSITE" id="PS50043"/>
    </source>
</evidence>
<dbReference type="InterPro" id="IPR036388">
    <property type="entry name" value="WH-like_DNA-bd_sf"/>
</dbReference>
<dbReference type="EMBL" id="BAAAOR010000041">
    <property type="protein sequence ID" value="GAA1545905.1"/>
    <property type="molecule type" value="Genomic_DNA"/>
</dbReference>
<organism evidence="5 6">
    <name type="scientific">Nocardioides humi</name>
    <dbReference type="NCBI Taxonomy" id="449461"/>
    <lineage>
        <taxon>Bacteria</taxon>
        <taxon>Bacillati</taxon>
        <taxon>Actinomycetota</taxon>
        <taxon>Actinomycetes</taxon>
        <taxon>Propionibacteriales</taxon>
        <taxon>Nocardioidaceae</taxon>
        <taxon>Nocardioides</taxon>
    </lineage>
</organism>
<dbReference type="InterPro" id="IPR000792">
    <property type="entry name" value="Tscrpt_reg_LuxR_C"/>
</dbReference>
<gene>
    <name evidence="5" type="ORF">GCM10009788_55330</name>
</gene>
<dbReference type="InterPro" id="IPR016032">
    <property type="entry name" value="Sig_transdc_resp-reg_C-effctor"/>
</dbReference>
<dbReference type="SMART" id="SM00421">
    <property type="entry name" value="HTH_LUXR"/>
    <property type="match status" value="1"/>
</dbReference>
<feature type="domain" description="HTH luxR-type" evidence="4">
    <location>
        <begin position="686"/>
        <end position="751"/>
    </location>
</feature>
<dbReference type="CDD" id="cd06170">
    <property type="entry name" value="LuxR_C_like"/>
    <property type="match status" value="1"/>
</dbReference>
<dbReference type="RefSeq" id="WP_141005645.1">
    <property type="nucleotide sequence ID" value="NZ_BAAAOR010000041.1"/>
</dbReference>
<dbReference type="Proteomes" id="UP001500842">
    <property type="component" value="Unassembled WGS sequence"/>
</dbReference>
<dbReference type="Gene3D" id="1.25.40.10">
    <property type="entry name" value="Tetratricopeptide repeat domain"/>
    <property type="match status" value="1"/>
</dbReference>
<dbReference type="SUPFAM" id="SSF48452">
    <property type="entry name" value="TPR-like"/>
    <property type="match status" value="1"/>
</dbReference>
<dbReference type="InterPro" id="IPR011990">
    <property type="entry name" value="TPR-like_helical_dom_sf"/>
</dbReference>
<protein>
    <recommendedName>
        <fullName evidence="4">HTH luxR-type domain-containing protein</fullName>
    </recommendedName>
</protein>
<dbReference type="PANTHER" id="PTHR44688:SF16">
    <property type="entry name" value="DNA-BINDING TRANSCRIPTIONAL ACTIVATOR DEVR_DOSR"/>
    <property type="match status" value="1"/>
</dbReference>
<dbReference type="Pfam" id="PF00196">
    <property type="entry name" value="GerE"/>
    <property type="match status" value="1"/>
</dbReference>
<evidence type="ECO:0000256" key="2">
    <source>
        <dbReference type="ARBA" id="ARBA00023125"/>
    </source>
</evidence>
<sequence>MPPVPPPKVAEALRHLEVGASAALVVELDERTRDADAFDDVRAVAGDLGFATVSVAAVETDEVSSRSRLLEELATIATSALHEDGLQSDRTAEMLEALSRSRPVVVIIEDLRWTDPVTLQSLRTLPEPLRHLPICWVVGVSPGSRRGDRVLSVLRRLKTYTLPRHDPTDQRVVASMPLAFLQVAAVVGVEFDLDVVARVLERTVGSLLGEVDDALQSGVLADAGPRLRFADPSLRTDIYAGLSDPVRRALHHDVARELRRPGSESDAVWHLIRSTRHLSEDELALIRAAIARLSPVAPEDAAELALRVSRLFDPYDPHHIEFVTSAARDLGNTSRVGEALALVEQRRTAGLSDQDEARLRLVAAHLHQAAGDDADAMDHVDRALALPGTDDQLRIALLKTRAVGHVNLGEVDAATRLSEVLAESIELSDDPAVELSAGLFRSQLAFSKGQVSTALELAERAAHSFEVSAARPLPAPRIPELWLATVMLSSDRASEASELLLAGQRQAERRGFVWSVPYWHTVRAIERWLLEELDDAAAEAETAIHVADALEIARYVPMSRSVLSIVEADRGNVSRARRLMADATLPARPRTYDIWTAAALIRLGGSEAQAGRPWLHRYANTARIMSLPPRLWPMLVADGPESGPLRRAFDEIAHVASDQAVVVEALKATTRQQAHRPQARGAGGAPATGWDSLTASELRVASLVVAGHTNRAIASLLQVSIHTVGTHLRHVFTKLDINTRVELTRLALQRNETGRGLLEE</sequence>
<name>A0ABN2BTM5_9ACTN</name>
<dbReference type="Gene3D" id="1.10.10.10">
    <property type="entry name" value="Winged helix-like DNA-binding domain superfamily/Winged helix DNA-binding domain"/>
    <property type="match status" value="1"/>
</dbReference>
<evidence type="ECO:0000313" key="6">
    <source>
        <dbReference type="Proteomes" id="UP001500842"/>
    </source>
</evidence>
<dbReference type="SUPFAM" id="SSF46894">
    <property type="entry name" value="C-terminal effector domain of the bipartite response regulators"/>
    <property type="match status" value="1"/>
</dbReference>
<evidence type="ECO:0000256" key="1">
    <source>
        <dbReference type="ARBA" id="ARBA00023015"/>
    </source>
</evidence>
<dbReference type="PANTHER" id="PTHR44688">
    <property type="entry name" value="DNA-BINDING TRANSCRIPTIONAL ACTIVATOR DEVR_DOSR"/>
    <property type="match status" value="1"/>
</dbReference>
<dbReference type="PRINTS" id="PR00038">
    <property type="entry name" value="HTHLUXR"/>
</dbReference>
<keyword evidence="3" id="KW-0804">Transcription</keyword>
<keyword evidence="1" id="KW-0805">Transcription regulation</keyword>
<evidence type="ECO:0000313" key="5">
    <source>
        <dbReference type="EMBL" id="GAA1545905.1"/>
    </source>
</evidence>
<evidence type="ECO:0000256" key="3">
    <source>
        <dbReference type="ARBA" id="ARBA00023163"/>
    </source>
</evidence>
<accession>A0ABN2BTM5</accession>
<dbReference type="PROSITE" id="PS00622">
    <property type="entry name" value="HTH_LUXR_1"/>
    <property type="match status" value="1"/>
</dbReference>
<keyword evidence="2" id="KW-0238">DNA-binding</keyword>
<proteinExistence type="predicted"/>